<dbReference type="Gene3D" id="1.10.10.10">
    <property type="entry name" value="Winged helix-like DNA-binding domain superfamily/Winged helix DNA-binding domain"/>
    <property type="match status" value="2"/>
</dbReference>
<accession>A0ABN2PS15</accession>
<protein>
    <recommendedName>
        <fullName evidence="1">Methyltransferase domain-containing protein</fullName>
    </recommendedName>
</protein>
<dbReference type="CDD" id="cd02440">
    <property type="entry name" value="AdoMet_MTases"/>
    <property type="match status" value="1"/>
</dbReference>
<proteinExistence type="predicted"/>
<evidence type="ECO:0000313" key="3">
    <source>
        <dbReference type="Proteomes" id="UP001501612"/>
    </source>
</evidence>
<gene>
    <name evidence="2" type="ORF">GCM10009737_31200</name>
</gene>
<dbReference type="InterPro" id="IPR036390">
    <property type="entry name" value="WH_DNA-bd_sf"/>
</dbReference>
<dbReference type="SUPFAM" id="SSF46785">
    <property type="entry name" value="Winged helix' DNA-binding domain"/>
    <property type="match status" value="2"/>
</dbReference>
<dbReference type="PANTHER" id="PTHR38768:SF1">
    <property type="entry name" value="UPF0502 PROTEIN YCEH"/>
    <property type="match status" value="1"/>
</dbReference>
<dbReference type="InterPro" id="IPR007432">
    <property type="entry name" value="DUF480"/>
</dbReference>
<name>A0ABN2PS15_9ACTN</name>
<feature type="domain" description="Methyltransferase" evidence="1">
    <location>
        <begin position="249"/>
        <end position="341"/>
    </location>
</feature>
<dbReference type="InterPro" id="IPR036388">
    <property type="entry name" value="WH-like_DNA-bd_sf"/>
</dbReference>
<dbReference type="PANTHER" id="PTHR38768">
    <property type="entry name" value="UPF0502 PROTEIN YCEH"/>
    <property type="match status" value="1"/>
</dbReference>
<sequence>MSEASDHPSAPGALPELTPAEQRVLGSLLEKEVTVPGSYPMTLAGLRSACNQASSREPVTAYEDAELQAVLAGLKDRGLVGVTWADRGPRTLKYVQRLSVVLDLAEDARALLTVLLLRGAQPPGALRSRTERLHAFPDRESVEACLAAMAAAQAPLVEQLPRRPREQDHRWRHLLGGPEEAAAETGPPAGTDREQVLADGPQARDAAVRASYDAVAGAYADALGDELDDLPLERWLLGRAAWLAGERPVVEAGSGPGHVTAFLADHGVEAHGVDASPAMVAVARERHPDGHYEVGDLRRLMRPTSADGWGAVLAWYSLVHLAPSELPDALAALVRPLAPGGWLVLALHAGSGVRRAGTWYDAEVDLGFVQHEPAEAVALVEAAGLVDVEWYRRGPLAARRETTERLYVLARRPG</sequence>
<reference evidence="2 3" key="1">
    <citation type="journal article" date="2019" name="Int. J. Syst. Evol. Microbiol.">
        <title>The Global Catalogue of Microorganisms (GCM) 10K type strain sequencing project: providing services to taxonomists for standard genome sequencing and annotation.</title>
        <authorList>
            <consortium name="The Broad Institute Genomics Platform"/>
            <consortium name="The Broad Institute Genome Sequencing Center for Infectious Disease"/>
            <person name="Wu L."/>
            <person name="Ma J."/>
        </authorList>
    </citation>
    <scope>NUCLEOTIDE SEQUENCE [LARGE SCALE GENOMIC DNA]</scope>
    <source>
        <strain evidence="2 3">JCM 14046</strain>
    </source>
</reference>
<organism evidence="2 3">
    <name type="scientific">Nocardioides lentus</name>
    <dbReference type="NCBI Taxonomy" id="338077"/>
    <lineage>
        <taxon>Bacteria</taxon>
        <taxon>Bacillati</taxon>
        <taxon>Actinomycetota</taxon>
        <taxon>Actinomycetes</taxon>
        <taxon>Propionibacteriales</taxon>
        <taxon>Nocardioidaceae</taxon>
        <taxon>Nocardioides</taxon>
    </lineage>
</organism>
<dbReference type="InterPro" id="IPR041698">
    <property type="entry name" value="Methyltransf_25"/>
</dbReference>
<dbReference type="InterPro" id="IPR029063">
    <property type="entry name" value="SAM-dependent_MTases_sf"/>
</dbReference>
<dbReference type="Proteomes" id="UP001501612">
    <property type="component" value="Unassembled WGS sequence"/>
</dbReference>
<dbReference type="RefSeq" id="WP_344008526.1">
    <property type="nucleotide sequence ID" value="NZ_BAAAMY010000007.1"/>
</dbReference>
<comment type="caution">
    <text evidence="2">The sequence shown here is derived from an EMBL/GenBank/DDBJ whole genome shotgun (WGS) entry which is preliminary data.</text>
</comment>
<dbReference type="Pfam" id="PF13649">
    <property type="entry name" value="Methyltransf_25"/>
    <property type="match status" value="1"/>
</dbReference>
<dbReference type="Gene3D" id="3.40.50.150">
    <property type="entry name" value="Vaccinia Virus protein VP39"/>
    <property type="match status" value="1"/>
</dbReference>
<keyword evidence="3" id="KW-1185">Reference proteome</keyword>
<dbReference type="SUPFAM" id="SSF53335">
    <property type="entry name" value="S-adenosyl-L-methionine-dependent methyltransferases"/>
    <property type="match status" value="1"/>
</dbReference>
<dbReference type="EMBL" id="BAAAMY010000007">
    <property type="protein sequence ID" value="GAA1927112.1"/>
    <property type="molecule type" value="Genomic_DNA"/>
</dbReference>
<dbReference type="Pfam" id="PF04337">
    <property type="entry name" value="DUF480"/>
    <property type="match status" value="1"/>
</dbReference>
<evidence type="ECO:0000259" key="1">
    <source>
        <dbReference type="Pfam" id="PF13649"/>
    </source>
</evidence>
<evidence type="ECO:0000313" key="2">
    <source>
        <dbReference type="EMBL" id="GAA1927112.1"/>
    </source>
</evidence>